<proteinExistence type="predicted"/>
<comment type="caution">
    <text evidence="6">The sequence shown here is derived from an EMBL/GenBank/DDBJ whole genome shotgun (WGS) entry which is preliminary data.</text>
</comment>
<reference evidence="6 7" key="1">
    <citation type="journal article" date="2021" name="Commun. Biol.">
        <title>The genome of Shorea leprosula (Dipterocarpaceae) highlights the ecological relevance of drought in aseasonal tropical rainforests.</title>
        <authorList>
            <person name="Ng K.K.S."/>
            <person name="Kobayashi M.J."/>
            <person name="Fawcett J.A."/>
            <person name="Hatakeyama M."/>
            <person name="Paape T."/>
            <person name="Ng C.H."/>
            <person name="Ang C.C."/>
            <person name="Tnah L.H."/>
            <person name="Lee C.T."/>
            <person name="Nishiyama T."/>
            <person name="Sese J."/>
            <person name="O'Brien M.J."/>
            <person name="Copetti D."/>
            <person name="Mohd Noor M.I."/>
            <person name="Ong R.C."/>
            <person name="Putra M."/>
            <person name="Sireger I.Z."/>
            <person name="Indrioko S."/>
            <person name="Kosugi Y."/>
            <person name="Izuno A."/>
            <person name="Isagi Y."/>
            <person name="Lee S.L."/>
            <person name="Shimizu K.K."/>
        </authorList>
    </citation>
    <scope>NUCLEOTIDE SEQUENCE [LARGE SCALE GENOMIC DNA]</scope>
    <source>
        <strain evidence="6">214</strain>
    </source>
</reference>
<keyword evidence="2 4" id="KW-0863">Zinc-finger</keyword>
<dbReference type="PANTHER" id="PTHR33248">
    <property type="entry name" value="ZINC ION-BINDING PROTEIN"/>
    <property type="match status" value="1"/>
</dbReference>
<dbReference type="AlphaFoldDB" id="A0AAV5IRT7"/>
<dbReference type="PROSITE" id="PS51999">
    <property type="entry name" value="ZF_GRF"/>
    <property type="match status" value="1"/>
</dbReference>
<dbReference type="EMBL" id="BPVZ01000022">
    <property type="protein sequence ID" value="GKV04566.1"/>
    <property type="molecule type" value="Genomic_DNA"/>
</dbReference>
<evidence type="ECO:0000256" key="2">
    <source>
        <dbReference type="ARBA" id="ARBA00022771"/>
    </source>
</evidence>
<dbReference type="Proteomes" id="UP001054252">
    <property type="component" value="Unassembled WGS sequence"/>
</dbReference>
<keyword evidence="3" id="KW-0862">Zinc</keyword>
<protein>
    <recommendedName>
        <fullName evidence="5">GRF-type domain-containing protein</fullName>
    </recommendedName>
</protein>
<keyword evidence="1" id="KW-0479">Metal-binding</keyword>
<name>A0AAV5IRT7_9ROSI</name>
<evidence type="ECO:0000256" key="3">
    <source>
        <dbReference type="ARBA" id="ARBA00022833"/>
    </source>
</evidence>
<evidence type="ECO:0000259" key="5">
    <source>
        <dbReference type="PROSITE" id="PS51999"/>
    </source>
</evidence>
<dbReference type="GO" id="GO:0008270">
    <property type="term" value="F:zinc ion binding"/>
    <property type="evidence" value="ECO:0007669"/>
    <property type="project" value="UniProtKB-KW"/>
</dbReference>
<evidence type="ECO:0000313" key="6">
    <source>
        <dbReference type="EMBL" id="GKV04566.1"/>
    </source>
</evidence>
<evidence type="ECO:0000256" key="1">
    <source>
        <dbReference type="ARBA" id="ARBA00022723"/>
    </source>
</evidence>
<dbReference type="InterPro" id="IPR010666">
    <property type="entry name" value="Znf_GRF"/>
</dbReference>
<gene>
    <name evidence="6" type="ORF">SLEP1_g16716</name>
</gene>
<evidence type="ECO:0000313" key="7">
    <source>
        <dbReference type="Proteomes" id="UP001054252"/>
    </source>
</evidence>
<evidence type="ECO:0000256" key="4">
    <source>
        <dbReference type="PROSITE-ProRule" id="PRU01343"/>
    </source>
</evidence>
<organism evidence="6 7">
    <name type="scientific">Rubroshorea leprosula</name>
    <dbReference type="NCBI Taxonomy" id="152421"/>
    <lineage>
        <taxon>Eukaryota</taxon>
        <taxon>Viridiplantae</taxon>
        <taxon>Streptophyta</taxon>
        <taxon>Embryophyta</taxon>
        <taxon>Tracheophyta</taxon>
        <taxon>Spermatophyta</taxon>
        <taxon>Magnoliopsida</taxon>
        <taxon>eudicotyledons</taxon>
        <taxon>Gunneridae</taxon>
        <taxon>Pentapetalae</taxon>
        <taxon>rosids</taxon>
        <taxon>malvids</taxon>
        <taxon>Malvales</taxon>
        <taxon>Dipterocarpaceae</taxon>
        <taxon>Rubroshorea</taxon>
    </lineage>
</organism>
<feature type="domain" description="GRF-type" evidence="5">
    <location>
        <begin position="117"/>
        <end position="163"/>
    </location>
</feature>
<accession>A0AAV5IRT7</accession>
<keyword evidence="7" id="KW-1185">Reference proteome</keyword>
<sequence length="228" mass="25734">METVRGRGEEQCYDQDQEVQRSHYAEEFESLPILKSFPIFVLKHLFEIGEEKAEAEVKAKLNSRSRGVGGGAGEVEQNILEVLDFWPETKMKSKASSLASTPSLRPSVDQSGARQVCDHGLVARLHVSTSELNPGKRYYKCPFWQPGGGGVKACIFSEWVDAELSSWYKDIFNRLKNENLALENENKMPRVELVSAESSGDVEMEVMVSKREKDEKVRCDNNHVCFAQ</sequence>